<dbReference type="Pfam" id="PF00171">
    <property type="entry name" value="Aldedh"/>
    <property type="match status" value="1"/>
</dbReference>
<dbReference type="GO" id="GO:0005737">
    <property type="term" value="C:cytoplasm"/>
    <property type="evidence" value="ECO:0007669"/>
    <property type="project" value="TreeGrafter"/>
</dbReference>
<sequence>MIEIDSTVLGGLYTVGGLISLYLIYRILRFDSWRRSNILKNVPVTPDKAWKYVGKTAPVPLEDVPILVKEMRESFFTHKTLDINRRIVELKKLLQMMKDNEKEILAAMKTDLNRNEFEGMVYDVSIVESEIREMIRMLPTWSTPRCYNRKIVTLFSRGYLVPQPYGVALIIDTWNYPFMLGIMPLASALAAGNVAVVKPSNVSPTCSKLISRLLRQYMDPTIVQVIGSEEKGDRGTTAALLKEKFDYIFFTGNHNVGRVIMEGAAKHLTPVTLELGGKNPVIVTKHADLYLAAKRILCLRAFNGGQQCVSPDYVLVEKEVEEAFYEQIRRVEKECFVNEEEIGRIVDKRHFDTICKFYDDSVSSIAEVIIGGRDKFREDIRFIPPTVLRMRDTTCPLMTEELFSPILPVYAVDSYRDAVELCNAREKPLSLCALPDTVTYSYVFSEKRSEVEDVVFATDSGGVTVNNCILHVIHPDLYFGGVGQSGMGGYHGKYSFETFSHLKPVVYKTKWPGIPLIYDFPLLYFPFSSWKVWLAKMLL</sequence>
<evidence type="ECO:0000313" key="10">
    <source>
        <dbReference type="Proteomes" id="UP000078348"/>
    </source>
</evidence>
<dbReference type="PANTHER" id="PTHR43570:SF16">
    <property type="entry name" value="ALDEHYDE DEHYDROGENASE TYPE III, ISOFORM Q"/>
    <property type="match status" value="1"/>
</dbReference>
<dbReference type="InterPro" id="IPR012394">
    <property type="entry name" value="Aldehyde_DH_NAD(P)"/>
</dbReference>
<dbReference type="Gene3D" id="3.40.309.10">
    <property type="entry name" value="Aldehyde Dehydrogenase, Chain A, domain 2"/>
    <property type="match status" value="1"/>
</dbReference>
<keyword evidence="7" id="KW-0472">Membrane</keyword>
<reference evidence="9 10" key="1">
    <citation type="submission" date="2016-05" db="EMBL/GenBank/DDBJ databases">
        <title>Nuclear genome of Blastocystis sp. subtype 1 NandII.</title>
        <authorList>
            <person name="Gentekaki E."/>
            <person name="Curtis B."/>
            <person name="Stairs C."/>
            <person name="Eme L."/>
            <person name="Herman E."/>
            <person name="Klimes V."/>
            <person name="Arias M.C."/>
            <person name="Elias M."/>
            <person name="Hilliou F."/>
            <person name="Klute M."/>
            <person name="Malik S.-B."/>
            <person name="Pightling A."/>
            <person name="Rachubinski R."/>
            <person name="Salas D."/>
            <person name="Schlacht A."/>
            <person name="Suga H."/>
            <person name="Archibald J."/>
            <person name="Ball S.G."/>
            <person name="Clark G."/>
            <person name="Dacks J."/>
            <person name="Van Der Giezen M."/>
            <person name="Tsaousis A."/>
            <person name="Roger A."/>
        </authorList>
    </citation>
    <scope>NUCLEOTIDE SEQUENCE [LARGE SCALE GENOMIC DNA]</scope>
    <source>
        <strain evidence="10">ATCC 50177 / NandII</strain>
    </source>
</reference>
<dbReference type="Proteomes" id="UP000078348">
    <property type="component" value="Unassembled WGS sequence"/>
</dbReference>
<feature type="domain" description="Aldehyde dehydrogenase" evidence="8">
    <location>
        <begin position="47"/>
        <end position="504"/>
    </location>
</feature>
<dbReference type="InterPro" id="IPR016163">
    <property type="entry name" value="Ald_DH_C"/>
</dbReference>
<dbReference type="InterPro" id="IPR016162">
    <property type="entry name" value="Ald_DH_N"/>
</dbReference>
<dbReference type="SUPFAM" id="SSF53720">
    <property type="entry name" value="ALDH-like"/>
    <property type="match status" value="1"/>
</dbReference>
<comment type="similarity">
    <text evidence="1 3 6">Belongs to the aldehyde dehydrogenase family.</text>
</comment>
<dbReference type="InterPro" id="IPR015590">
    <property type="entry name" value="Aldehyde_DH_dom"/>
</dbReference>
<keyword evidence="2 3" id="KW-0560">Oxidoreductase</keyword>
<protein>
    <recommendedName>
        <fullName evidence="3">Aldehyde dehydrogenase</fullName>
    </recommendedName>
</protein>
<evidence type="ECO:0000256" key="3">
    <source>
        <dbReference type="PIRNR" id="PIRNR036492"/>
    </source>
</evidence>
<dbReference type="GO" id="GO:0004029">
    <property type="term" value="F:aldehyde dehydrogenase (NAD+) activity"/>
    <property type="evidence" value="ECO:0007669"/>
    <property type="project" value="TreeGrafter"/>
</dbReference>
<dbReference type="GO" id="GO:0006081">
    <property type="term" value="P:aldehyde metabolic process"/>
    <property type="evidence" value="ECO:0007669"/>
    <property type="project" value="InterPro"/>
</dbReference>
<dbReference type="OrthoDB" id="440325at2759"/>
<organism evidence="9 10">
    <name type="scientific">Blastocystis sp. subtype 1 (strain ATCC 50177 / NandII)</name>
    <dbReference type="NCBI Taxonomy" id="478820"/>
    <lineage>
        <taxon>Eukaryota</taxon>
        <taxon>Sar</taxon>
        <taxon>Stramenopiles</taxon>
        <taxon>Bigyra</taxon>
        <taxon>Opalozoa</taxon>
        <taxon>Opalinata</taxon>
        <taxon>Blastocystidae</taxon>
        <taxon>Blastocystis</taxon>
    </lineage>
</organism>
<feature type="active site" evidence="4 5">
    <location>
        <position position="274"/>
    </location>
</feature>
<dbReference type="AlphaFoldDB" id="A0A196SJ82"/>
<keyword evidence="7" id="KW-0812">Transmembrane</keyword>
<dbReference type="Gene3D" id="3.40.605.10">
    <property type="entry name" value="Aldehyde Dehydrogenase, Chain A, domain 1"/>
    <property type="match status" value="1"/>
</dbReference>
<proteinExistence type="inferred from homology"/>
<evidence type="ECO:0000256" key="2">
    <source>
        <dbReference type="ARBA" id="ARBA00023002"/>
    </source>
</evidence>
<dbReference type="EMBL" id="LXWW01000046">
    <property type="protein sequence ID" value="OAO17095.1"/>
    <property type="molecule type" value="Genomic_DNA"/>
</dbReference>
<dbReference type="PIRSF" id="PIRSF036492">
    <property type="entry name" value="ALDH"/>
    <property type="match status" value="1"/>
</dbReference>
<keyword evidence="10" id="KW-1185">Reference proteome</keyword>
<evidence type="ECO:0000259" key="8">
    <source>
        <dbReference type="Pfam" id="PF00171"/>
    </source>
</evidence>
<name>A0A196SJ82_BLAHN</name>
<dbReference type="InterPro" id="IPR016161">
    <property type="entry name" value="Ald_DH/histidinol_DH"/>
</dbReference>
<feature type="transmembrane region" description="Helical" evidence="7">
    <location>
        <begin position="6"/>
        <end position="25"/>
    </location>
</feature>
<evidence type="ECO:0000256" key="1">
    <source>
        <dbReference type="ARBA" id="ARBA00009986"/>
    </source>
</evidence>
<feature type="active site" evidence="4">
    <location>
        <position position="308"/>
    </location>
</feature>
<dbReference type="STRING" id="478820.A0A196SJ82"/>
<gene>
    <name evidence="9" type="ORF">AV274_1191</name>
</gene>
<dbReference type="CDD" id="cd07087">
    <property type="entry name" value="ALDH_F3-13-14_CALDH-like"/>
    <property type="match status" value="1"/>
</dbReference>
<dbReference type="FunFam" id="3.40.605.10:FF:000004">
    <property type="entry name" value="Aldehyde dehydrogenase"/>
    <property type="match status" value="1"/>
</dbReference>
<evidence type="ECO:0000256" key="5">
    <source>
        <dbReference type="PROSITE-ProRule" id="PRU10007"/>
    </source>
</evidence>
<accession>A0A196SJ82</accession>
<keyword evidence="7" id="KW-1133">Transmembrane helix</keyword>
<dbReference type="PROSITE" id="PS00687">
    <property type="entry name" value="ALDEHYDE_DEHYDR_GLU"/>
    <property type="match status" value="1"/>
</dbReference>
<dbReference type="PANTHER" id="PTHR43570">
    <property type="entry name" value="ALDEHYDE DEHYDROGENASE"/>
    <property type="match status" value="1"/>
</dbReference>
<evidence type="ECO:0000256" key="7">
    <source>
        <dbReference type="SAM" id="Phobius"/>
    </source>
</evidence>
<dbReference type="InterPro" id="IPR029510">
    <property type="entry name" value="Ald_DH_CS_GLU"/>
</dbReference>
<evidence type="ECO:0000313" key="9">
    <source>
        <dbReference type="EMBL" id="OAO17095.1"/>
    </source>
</evidence>
<comment type="caution">
    <text evidence="9">The sequence shown here is derived from an EMBL/GenBank/DDBJ whole genome shotgun (WGS) entry which is preliminary data.</text>
</comment>
<evidence type="ECO:0000256" key="4">
    <source>
        <dbReference type="PIRSR" id="PIRSR036492-1"/>
    </source>
</evidence>
<evidence type="ECO:0000256" key="6">
    <source>
        <dbReference type="RuleBase" id="RU003345"/>
    </source>
</evidence>